<sequence length="1009" mass="110629">MASNTVDADAYTAPFMLTKSMKRDVYFDVDPTKNHELQADGKVVLIIGATGGIGFAIAKAWSTAGAKGIILVGRTEETLQKAVQDLDSKTSKVLAIKADISSSTEVDDLFKKATAEFSHIDVVINASASAAVGAIGTVDPAAWWSGFETNVKGFYNVVHAFINTNGAKGTIVNLVSLMASMLVPGMSGNIVSKLALIKLAESIDVEHPDLRVFSVHPGLVEPEGGRGVILDAFKGFAKDKAALTAGLTLWLATPRADFLKGGYLHSNWHVEELEKHKDEIVEKKLVKLGFLNGQLQLGGYNCSDQAPRLDIAHDVTNGLSPADISARQLADHSLRLNDLLDRVNDLNEKFTTHVEKGLKGSMVTASIISNADSVTTSGSTPYQSSSDEAQQPSSQLRHELQLQNVGSDVAFLQRLSAGQKSHNDILFSDSVVFNTCPILECPSAPAYMLKDPDKPIRCIWLPAYDEAKVLFEQYKNTVSFLQHVVHRPSLCEVLDHVYLGIDGNAPIKAGHLVLLLSIVAITTYAWTEDGTSLAIFSNVAQAKGQTPFWIETTLDVIDYAQRSSCVSLELIQGIIIFSFLVSNDGISLRYRSLISTALSISRELGLHRSDHPNNDPTEGATVKAEIGRRVWWNLVATDWFMAARYSGPTEGIYQCNPRHMMVKKPLNIDDDNLHDGSTGLPQSQPTETSYFLQRIRLAELSRYIADRQLLVEMGPGKQSYADIMDVDADLQAFMSEIPPFLNINDDSSDTPGSLGIIIQAYLLNNLVLTQRCKLHLPYLEHMGPYTTPYSRTICVQSARRIVKNELRLEKEAHPFVQTRLKFPGILYGVFMASIVLMMDFIAKGRANSGDSNTHHDDVFDVFSILEDAKYQSSAAAEFLESLVRILRKYKVAALPSDQPNSQSESTRSDMVAQEKSRASGVASELSLDDLYPLPEDLNKAAGEADDSGDGFLVGLGEPDAVGNSNELDASVNESEDIPPLFMNELSKELDSFAQVQWNEFFTEIDSFFF</sequence>
<reference evidence="5" key="1">
    <citation type="submission" date="2023-06" db="EMBL/GenBank/DDBJ databases">
        <title>Genome-scale phylogeny and comparative genomics of the fungal order Sordariales.</title>
        <authorList>
            <consortium name="Lawrence Berkeley National Laboratory"/>
            <person name="Hensen N."/>
            <person name="Bonometti L."/>
            <person name="Westerberg I."/>
            <person name="Brannstrom I.O."/>
            <person name="Guillou S."/>
            <person name="Cros-Aarteil S."/>
            <person name="Calhoun S."/>
            <person name="Haridas S."/>
            <person name="Kuo A."/>
            <person name="Mondo S."/>
            <person name="Pangilinan J."/>
            <person name="Riley R."/>
            <person name="LaButti K."/>
            <person name="Andreopoulos B."/>
            <person name="Lipzen A."/>
            <person name="Chen C."/>
            <person name="Yanf M."/>
            <person name="Daum C."/>
            <person name="Ng V."/>
            <person name="Clum A."/>
            <person name="Steindorff A."/>
            <person name="Ohm R."/>
            <person name="Martin F."/>
            <person name="Silar P."/>
            <person name="Natvig D."/>
            <person name="Lalanne C."/>
            <person name="Gautier V."/>
            <person name="Ament-velasquez S.L."/>
            <person name="Kruys A."/>
            <person name="Hutchinson M.I."/>
            <person name="Powell A.J."/>
            <person name="Barry K."/>
            <person name="Miller A.N."/>
            <person name="Grigoriev I.V."/>
            <person name="Debuchy R."/>
            <person name="Gladieux P."/>
            <person name="Thoren M.H."/>
            <person name="Johannesson H."/>
        </authorList>
    </citation>
    <scope>NUCLEOTIDE SEQUENCE</scope>
    <source>
        <strain evidence="5">SMH3391-2</strain>
    </source>
</reference>
<comment type="subcellular location">
    <subcellularLocation>
        <location evidence="1">Nucleus</location>
    </subcellularLocation>
</comment>
<dbReference type="Gene3D" id="3.40.50.720">
    <property type="entry name" value="NAD(P)-binding Rossmann-like Domain"/>
    <property type="match status" value="1"/>
</dbReference>
<keyword evidence="6" id="KW-1185">Reference proteome</keyword>
<dbReference type="Proteomes" id="UP001174934">
    <property type="component" value="Unassembled WGS sequence"/>
</dbReference>
<dbReference type="InterPro" id="IPR007219">
    <property type="entry name" value="XnlR_reg_dom"/>
</dbReference>
<evidence type="ECO:0000256" key="1">
    <source>
        <dbReference type="ARBA" id="ARBA00004123"/>
    </source>
</evidence>
<feature type="region of interest" description="Disordered" evidence="3">
    <location>
        <begin position="896"/>
        <end position="923"/>
    </location>
</feature>
<dbReference type="PANTHER" id="PTHR31001">
    <property type="entry name" value="UNCHARACTERIZED TRANSCRIPTIONAL REGULATORY PROTEIN"/>
    <property type="match status" value="1"/>
</dbReference>
<evidence type="ECO:0000256" key="3">
    <source>
        <dbReference type="SAM" id="MobiDB-lite"/>
    </source>
</evidence>
<organism evidence="5 6">
    <name type="scientific">Bombardia bombarda</name>
    <dbReference type="NCBI Taxonomy" id="252184"/>
    <lineage>
        <taxon>Eukaryota</taxon>
        <taxon>Fungi</taxon>
        <taxon>Dikarya</taxon>
        <taxon>Ascomycota</taxon>
        <taxon>Pezizomycotina</taxon>
        <taxon>Sordariomycetes</taxon>
        <taxon>Sordariomycetidae</taxon>
        <taxon>Sordariales</taxon>
        <taxon>Lasiosphaeriaceae</taxon>
        <taxon>Bombardia</taxon>
    </lineage>
</organism>
<dbReference type="CDD" id="cd05233">
    <property type="entry name" value="SDR_c"/>
    <property type="match status" value="1"/>
</dbReference>
<dbReference type="GO" id="GO:0003677">
    <property type="term" value="F:DNA binding"/>
    <property type="evidence" value="ECO:0007669"/>
    <property type="project" value="InterPro"/>
</dbReference>
<dbReference type="PANTHER" id="PTHR31001:SF90">
    <property type="entry name" value="CENTROMERE DNA-BINDING PROTEIN COMPLEX CBF3 SUBUNIT B"/>
    <property type="match status" value="1"/>
</dbReference>
<feature type="domain" description="Xylanolytic transcriptional activator regulatory" evidence="4">
    <location>
        <begin position="483"/>
        <end position="675"/>
    </location>
</feature>
<dbReference type="AlphaFoldDB" id="A0AA39XN30"/>
<protein>
    <recommendedName>
        <fullName evidence="4">Xylanolytic transcriptional activator regulatory domain-containing protein</fullName>
    </recommendedName>
</protein>
<accession>A0AA39XN30</accession>
<dbReference type="InterPro" id="IPR036291">
    <property type="entry name" value="NAD(P)-bd_dom_sf"/>
</dbReference>
<dbReference type="SUPFAM" id="SSF51735">
    <property type="entry name" value="NAD(P)-binding Rossmann-fold domains"/>
    <property type="match status" value="1"/>
</dbReference>
<proteinExistence type="predicted"/>
<dbReference type="EMBL" id="JAULSR010000001">
    <property type="protein sequence ID" value="KAK0636626.1"/>
    <property type="molecule type" value="Genomic_DNA"/>
</dbReference>
<dbReference type="Pfam" id="PF04082">
    <property type="entry name" value="Fungal_trans"/>
    <property type="match status" value="1"/>
</dbReference>
<name>A0AA39XN30_9PEZI</name>
<evidence type="ECO:0000256" key="2">
    <source>
        <dbReference type="ARBA" id="ARBA00023242"/>
    </source>
</evidence>
<keyword evidence="2" id="KW-0539">Nucleus</keyword>
<dbReference type="InterPro" id="IPR050613">
    <property type="entry name" value="Sec_Metabolite_Reg"/>
</dbReference>
<gene>
    <name evidence="5" type="ORF">B0T17DRAFT_613333</name>
</gene>
<dbReference type="InterPro" id="IPR002347">
    <property type="entry name" value="SDR_fam"/>
</dbReference>
<dbReference type="CDD" id="cd12148">
    <property type="entry name" value="fungal_TF_MHR"/>
    <property type="match status" value="1"/>
</dbReference>
<evidence type="ECO:0000313" key="6">
    <source>
        <dbReference type="Proteomes" id="UP001174934"/>
    </source>
</evidence>
<dbReference type="Pfam" id="PF00106">
    <property type="entry name" value="adh_short"/>
    <property type="match status" value="1"/>
</dbReference>
<evidence type="ECO:0000313" key="5">
    <source>
        <dbReference type="EMBL" id="KAK0636626.1"/>
    </source>
</evidence>
<dbReference type="PRINTS" id="PR00081">
    <property type="entry name" value="GDHRDH"/>
</dbReference>
<evidence type="ECO:0000259" key="4">
    <source>
        <dbReference type="Pfam" id="PF04082"/>
    </source>
</evidence>
<dbReference type="GO" id="GO:0005634">
    <property type="term" value="C:nucleus"/>
    <property type="evidence" value="ECO:0007669"/>
    <property type="project" value="UniProtKB-SubCell"/>
</dbReference>
<dbReference type="GO" id="GO:0006351">
    <property type="term" value="P:DNA-templated transcription"/>
    <property type="evidence" value="ECO:0007669"/>
    <property type="project" value="InterPro"/>
</dbReference>
<comment type="caution">
    <text evidence="5">The sequence shown here is derived from an EMBL/GenBank/DDBJ whole genome shotgun (WGS) entry which is preliminary data.</text>
</comment>
<dbReference type="GO" id="GO:0008270">
    <property type="term" value="F:zinc ion binding"/>
    <property type="evidence" value="ECO:0007669"/>
    <property type="project" value="InterPro"/>
</dbReference>